<evidence type="ECO:0000313" key="3">
    <source>
        <dbReference type="Proteomes" id="UP000259570"/>
    </source>
</evidence>
<gene>
    <name evidence="2" type="ORF">DZD52_21455</name>
</gene>
<dbReference type="OrthoDB" id="8973928at2"/>
<evidence type="ECO:0000313" key="2">
    <source>
        <dbReference type="EMBL" id="RFF36597.1"/>
    </source>
</evidence>
<dbReference type="Pfam" id="PF14082">
    <property type="entry name" value="SduA_C"/>
    <property type="match status" value="1"/>
</dbReference>
<dbReference type="Proteomes" id="UP000259570">
    <property type="component" value="Unassembled WGS sequence"/>
</dbReference>
<name>A0A3E1KDE6_9XANT</name>
<dbReference type="EMBL" id="QUZM01000110">
    <property type="protein sequence ID" value="RFF36597.1"/>
    <property type="molecule type" value="Genomic_DNA"/>
</dbReference>
<proteinExistence type="predicted"/>
<dbReference type="RefSeq" id="WP_116907045.1">
    <property type="nucleotide sequence ID" value="NZ_JAMBEG010000105.1"/>
</dbReference>
<reference evidence="2 3" key="1">
    <citation type="submission" date="2018-08" db="EMBL/GenBank/DDBJ databases">
        <title>Genome sequencing of X. nasturtii WHRI 8984.</title>
        <authorList>
            <person name="Studholme D.J."/>
            <person name="Mchugh J."/>
            <person name="Vicente J."/>
        </authorList>
    </citation>
    <scope>NUCLEOTIDE SEQUENCE [LARGE SCALE GENOMIC DNA]</scope>
    <source>
        <strain evidence="2 3">WHRI 8984</strain>
    </source>
</reference>
<accession>A0A3E1KDE6</accession>
<protein>
    <submittedName>
        <fullName evidence="2">DUF4263 domain-containing protein</fullName>
    </submittedName>
</protein>
<evidence type="ECO:0000259" key="1">
    <source>
        <dbReference type="Pfam" id="PF14082"/>
    </source>
</evidence>
<comment type="caution">
    <text evidence="2">The sequence shown here is derived from an EMBL/GenBank/DDBJ whole genome shotgun (WGS) entry which is preliminary data.</text>
</comment>
<feature type="domain" description="Shedu protein SduA C-terminal" evidence="1">
    <location>
        <begin position="302"/>
        <end position="461"/>
    </location>
</feature>
<sequence>MPSVPNSEYRLLRRTDGGPFVALLTRDEMGIPTDEGEPAFQVDVYFSDVAISDDIEIGSEPWIRIMSITEDLIEIMPVQQRFGHSEYGKPIYKNVKSIFLAGRVATPYKLPENNDELDDLLESMPAGFYKNWRHGLGVQWDYRVIIKVIDDVPGVSHIFFHAPADVPRADYLNPPFYALCINTFNQLRKEVKSISNRHSSAARKEKRARCYNVLLHRMHPESFERQRIRLAPDALAELTNSANGDLKLSKRDQQAAVTLVRRHTNTLAKTEPNELLRLKQDIEAVSLRELIERCEALLESSSNETRWQAFLTSNPFVLTMAFHYPVIKIGDTPYVGGKVHTGTEGKFSDFLMAAAATNNVAVVEIKSPSMRLLGSEYRSGVFPPSQDLSGAVAQAIAQRISFQENFSTVGKALDRQGYRAYSIACLVIAGKSPDSEDQRQDFERYRHSLHGVHIVTFDELIDRLRAIYDLMTYKPEPPKFLTKDELPF</sequence>
<dbReference type="AlphaFoldDB" id="A0A3E1KDE6"/>
<dbReference type="InterPro" id="IPR025359">
    <property type="entry name" value="SduA_C"/>
</dbReference>
<organism evidence="2 3">
    <name type="scientific">Xanthomonas nasturtii</name>
    <dbReference type="NCBI Taxonomy" id="1843581"/>
    <lineage>
        <taxon>Bacteria</taxon>
        <taxon>Pseudomonadati</taxon>
        <taxon>Pseudomonadota</taxon>
        <taxon>Gammaproteobacteria</taxon>
        <taxon>Lysobacterales</taxon>
        <taxon>Lysobacteraceae</taxon>
        <taxon>Xanthomonas</taxon>
    </lineage>
</organism>